<feature type="compositionally biased region" description="Basic and acidic residues" evidence="1">
    <location>
        <begin position="337"/>
        <end position="348"/>
    </location>
</feature>
<dbReference type="PIRSF" id="PIRSF037327">
    <property type="entry name" value="TFIIIB_Bdp1_fun"/>
    <property type="match status" value="1"/>
</dbReference>
<feature type="compositionally biased region" description="Polar residues" evidence="1">
    <location>
        <begin position="151"/>
        <end position="169"/>
    </location>
</feature>
<dbReference type="GO" id="GO:0000126">
    <property type="term" value="C:transcription factor TFIIIB complex"/>
    <property type="evidence" value="ECO:0007669"/>
    <property type="project" value="InterPro"/>
</dbReference>
<dbReference type="SUPFAM" id="SSF46689">
    <property type="entry name" value="Homeodomain-like"/>
    <property type="match status" value="1"/>
</dbReference>
<dbReference type="GO" id="GO:0070898">
    <property type="term" value="P:RNA polymerase III preinitiation complex assembly"/>
    <property type="evidence" value="ECO:0007669"/>
    <property type="project" value="TreeGrafter"/>
</dbReference>
<protein>
    <recommendedName>
        <fullName evidence="2">Myb-like domain-containing protein</fullName>
    </recommendedName>
</protein>
<accession>A0AA35J7J2</accession>
<dbReference type="Pfam" id="PF15963">
    <property type="entry name" value="Myb_DNA-bind_7"/>
    <property type="match status" value="1"/>
</dbReference>
<dbReference type="Gene3D" id="1.10.10.60">
    <property type="entry name" value="Homeodomain-like"/>
    <property type="match status" value="1"/>
</dbReference>
<dbReference type="AlphaFoldDB" id="A0AA35J7J2"/>
<evidence type="ECO:0000313" key="4">
    <source>
        <dbReference type="Proteomes" id="UP001162087"/>
    </source>
</evidence>
<dbReference type="CDD" id="cd00167">
    <property type="entry name" value="SANT"/>
    <property type="match status" value="1"/>
</dbReference>
<feature type="region of interest" description="Disordered" evidence="1">
    <location>
        <begin position="520"/>
        <end position="542"/>
    </location>
</feature>
<feature type="compositionally biased region" description="Basic and acidic residues" evidence="1">
    <location>
        <begin position="40"/>
        <end position="74"/>
    </location>
</feature>
<organism evidence="3 4">
    <name type="scientific">Saccharomyces kudriavzevii (strain ATCC MYA-4449 / AS 2.2408 / CBS 8840 / NBRC 1802 / NCYC 2889)</name>
    <name type="common">Yeast</name>
    <dbReference type="NCBI Taxonomy" id="226230"/>
    <lineage>
        <taxon>Eukaryota</taxon>
        <taxon>Fungi</taxon>
        <taxon>Dikarya</taxon>
        <taxon>Ascomycota</taxon>
        <taxon>Saccharomycotina</taxon>
        <taxon>Saccharomycetes</taxon>
        <taxon>Saccharomycetales</taxon>
        <taxon>Saccharomycetaceae</taxon>
        <taxon>Saccharomyces</taxon>
    </lineage>
</organism>
<dbReference type="RefSeq" id="XP_056084758.1">
    <property type="nucleotide sequence ID" value="XM_056230884.1"/>
</dbReference>
<feature type="domain" description="Myb-like" evidence="2">
    <location>
        <begin position="417"/>
        <end position="465"/>
    </location>
</feature>
<proteinExistence type="predicted"/>
<gene>
    <name evidence="3" type="primary">SKDI14G2850</name>
    <name evidence="3" type="ORF">SKDI_14G2850</name>
</gene>
<feature type="compositionally biased region" description="Basic and acidic residues" evidence="1">
    <location>
        <begin position="520"/>
        <end position="541"/>
    </location>
</feature>
<feature type="compositionally biased region" description="Low complexity" evidence="1">
    <location>
        <begin position="113"/>
        <end position="122"/>
    </location>
</feature>
<feature type="region of interest" description="Disordered" evidence="1">
    <location>
        <begin position="318"/>
        <end position="348"/>
    </location>
</feature>
<dbReference type="GO" id="GO:0001156">
    <property type="term" value="F:TFIIIC-class transcription factor complex binding"/>
    <property type="evidence" value="ECO:0007669"/>
    <property type="project" value="TreeGrafter"/>
</dbReference>
<dbReference type="PANTHER" id="PTHR22929">
    <property type="entry name" value="RNA POLYMERASE III TRANSCRIPTION INITIATION FACTOR B"/>
    <property type="match status" value="1"/>
</dbReference>
<dbReference type="GeneID" id="80926763"/>
<feature type="region of interest" description="Disordered" evidence="1">
    <location>
        <begin position="571"/>
        <end position="595"/>
    </location>
</feature>
<evidence type="ECO:0000256" key="1">
    <source>
        <dbReference type="SAM" id="MobiDB-lite"/>
    </source>
</evidence>
<dbReference type="EMBL" id="OX365909">
    <property type="protein sequence ID" value="CAI4050210.1"/>
    <property type="molecule type" value="Genomic_DNA"/>
</dbReference>
<sequence length="595" mass="67848">MSSIVNKSGTRFAPKVRQRRVATSGTPTPAPRTPQLFIPESKEIEIDNSDNDKAADKNEIDVTEKTTQAEEHPLEGFTLTASAKRDDELEEHEGPMDASTQKSKSAAAEDNETLQLTSLQTQQDKKRSRSSRLASLSKDNENRPSFKPSFLDSSSNSNGPTRRLSTISNKLPKKIRLGSITENDMNLKTFKRHRVLGRPPSTKKSTGAHRISIVSKITPPTAMNYSVDKNESSSENLLSKAASENANYVISKVKDIPKNVKDGESAKYLIDEENFTMAELCKPSFPIGQISENFEKSKMAKKAKLEKRRHLRELRMRARQEFKPLQSLTKEEQEEQEEKRKEERDKLLNADIPESDRKAHTAIQLKINPDGTMAIDEDTMVVDRHKNASIENDYKEKVDENPFANLYNYGSYGRSSYTDPWTVEEMVKFYKALSMWGTDFNLISQLYPYRSRRQVKAKFVNEEKKRPILIELALRSKLPPNFDEYCCEIKKNIGTVADFNEKLVELQNEHEQHMKEIEEAKNTAKAEDQTTQRLNDADLNKKGSGGIMTNDLKVYRKTEVVLGTIDDLKKKKRRENDINENEDDQFSGGEPEIDQ</sequence>
<feature type="compositionally biased region" description="Acidic residues" evidence="1">
    <location>
        <begin position="578"/>
        <end position="595"/>
    </location>
</feature>
<keyword evidence="4" id="KW-1185">Reference proteome</keyword>
<evidence type="ECO:0000313" key="3">
    <source>
        <dbReference type="EMBL" id="CAI4050210.1"/>
    </source>
</evidence>
<dbReference type="Proteomes" id="UP001162087">
    <property type="component" value="Chromosome 14"/>
</dbReference>
<dbReference type="InterPro" id="IPR017174">
    <property type="entry name" value="Bdp1_fungi"/>
</dbReference>
<dbReference type="InterPro" id="IPR001005">
    <property type="entry name" value="SANT/Myb"/>
</dbReference>
<dbReference type="PANTHER" id="PTHR22929:SF0">
    <property type="entry name" value="TRANSCRIPTION FACTOR TFIIIB COMPONENT B'' HOMOLOG"/>
    <property type="match status" value="1"/>
</dbReference>
<dbReference type="GO" id="GO:0000995">
    <property type="term" value="F:RNA polymerase III general transcription initiation factor activity"/>
    <property type="evidence" value="ECO:0007669"/>
    <property type="project" value="InterPro"/>
</dbReference>
<dbReference type="SMART" id="SM00717">
    <property type="entry name" value="SANT"/>
    <property type="match status" value="1"/>
</dbReference>
<reference evidence="3" key="1">
    <citation type="submission" date="2022-10" db="EMBL/GenBank/DDBJ databases">
        <authorList>
            <person name="Byrne P K."/>
        </authorList>
    </citation>
    <scope>NUCLEOTIDE SEQUENCE</scope>
    <source>
        <strain evidence="3">IFO1802</strain>
    </source>
</reference>
<dbReference type="FunFam" id="1.10.10.60:FF:000466">
    <property type="entry name" value="Transcription factor TFIIIB subunit"/>
    <property type="match status" value="1"/>
</dbReference>
<feature type="region of interest" description="Disordered" evidence="1">
    <location>
        <begin position="1"/>
        <end position="169"/>
    </location>
</feature>
<evidence type="ECO:0000259" key="2">
    <source>
        <dbReference type="SMART" id="SM00717"/>
    </source>
</evidence>
<dbReference type="InterPro" id="IPR009057">
    <property type="entry name" value="Homeodomain-like_sf"/>
</dbReference>
<feature type="compositionally biased region" description="Basic and acidic residues" evidence="1">
    <location>
        <begin position="83"/>
        <end position="95"/>
    </location>
</feature>
<name>A0AA35J7J2_SACK1</name>
<dbReference type="InterPro" id="IPR039467">
    <property type="entry name" value="TFIIIB_B''_Myb"/>
</dbReference>